<name>A0A829FG83_ENTFC</name>
<comment type="caution">
    <text evidence="1">The sequence shown here is derived from an EMBL/GenBank/DDBJ whole genome shotgun (WGS) entry which is preliminary data.</text>
</comment>
<sequence>RGLFSSPLYLLSCTTEGTDEKEVIFYFEVSTLFVVNNLEQTQNASTIIYQ</sequence>
<accession>A0A829FG83</accession>
<dbReference type="AlphaFoldDB" id="A0A829FG83"/>
<gene>
    <name evidence="1" type="ORF">SSM_02134</name>
</gene>
<dbReference type="EMBL" id="AITY01000038">
    <property type="protein sequence ID" value="EOM21923.1"/>
    <property type="molecule type" value="Genomic_DNA"/>
</dbReference>
<evidence type="ECO:0000313" key="1">
    <source>
        <dbReference type="EMBL" id="EOM21923.1"/>
    </source>
</evidence>
<dbReference type="Proteomes" id="UP000013897">
    <property type="component" value="Unassembled WGS sequence"/>
</dbReference>
<evidence type="ECO:0000313" key="2">
    <source>
        <dbReference type="Proteomes" id="UP000013897"/>
    </source>
</evidence>
<proteinExistence type="predicted"/>
<protein>
    <submittedName>
        <fullName evidence="1">Uncharacterized protein</fullName>
    </submittedName>
</protein>
<organism evidence="1 2">
    <name type="scientific">Enterococcus faecium EnGen0192</name>
    <dbReference type="NCBI Taxonomy" id="1157487"/>
    <lineage>
        <taxon>Bacteria</taxon>
        <taxon>Bacillati</taxon>
        <taxon>Bacillota</taxon>
        <taxon>Bacilli</taxon>
        <taxon>Lactobacillales</taxon>
        <taxon>Enterococcaceae</taxon>
        <taxon>Enterococcus</taxon>
    </lineage>
</organism>
<reference evidence="1 2" key="1">
    <citation type="submission" date="2013-02" db="EMBL/GenBank/DDBJ databases">
        <title>The Genome Sequence of Enterococcus faecium HM1072.</title>
        <authorList>
            <consortium name="The Broad Institute Genome Sequencing Platform"/>
            <consortium name="The Broad Institute Genome Sequencing Center for Infectious Disease"/>
            <person name="Earl A.M."/>
            <person name="Gilmore M.S."/>
            <person name="Lebreton F."/>
            <person name="Courvalin P."/>
            <person name="Walker B."/>
            <person name="Young S.K."/>
            <person name="Zeng Q."/>
            <person name="Gargeya S."/>
            <person name="Fitzgerald M."/>
            <person name="Haas B."/>
            <person name="Abouelleil A."/>
            <person name="Alvarado L."/>
            <person name="Arachchi H.M."/>
            <person name="Berlin A.M."/>
            <person name="Chapman S.B."/>
            <person name="Dewar J."/>
            <person name="Goldberg J."/>
            <person name="Griggs A."/>
            <person name="Gujja S."/>
            <person name="Hansen M."/>
            <person name="Howarth C."/>
            <person name="Imamovic A."/>
            <person name="Larimer J."/>
            <person name="McCowan C."/>
            <person name="Murphy C."/>
            <person name="Neiman D."/>
            <person name="Pearson M."/>
            <person name="Priest M."/>
            <person name="Roberts A."/>
            <person name="Saif S."/>
            <person name="Shea T."/>
            <person name="Sisk P."/>
            <person name="Sykes S."/>
            <person name="Wortman J."/>
            <person name="Nusbaum C."/>
            <person name="Birren B."/>
        </authorList>
    </citation>
    <scope>NUCLEOTIDE SEQUENCE [LARGE SCALE GENOMIC DNA]</scope>
    <source>
        <strain evidence="1 2">HM1072</strain>
    </source>
</reference>
<feature type="non-terminal residue" evidence="1">
    <location>
        <position position="1"/>
    </location>
</feature>